<reference evidence="4" key="1">
    <citation type="submission" date="2020-05" db="EMBL/GenBank/DDBJ databases">
        <title>Phylogenomic resolution of chytrid fungi.</title>
        <authorList>
            <person name="Stajich J.E."/>
            <person name="Amses K."/>
            <person name="Simmons R."/>
            <person name="Seto K."/>
            <person name="Myers J."/>
            <person name="Bonds A."/>
            <person name="Quandt C.A."/>
            <person name="Barry K."/>
            <person name="Liu P."/>
            <person name="Grigoriev I."/>
            <person name="Longcore J.E."/>
            <person name="James T.Y."/>
        </authorList>
    </citation>
    <scope>NUCLEOTIDE SEQUENCE</scope>
    <source>
        <strain evidence="4">JEL0318</strain>
    </source>
</reference>
<accession>A0AAD5S419</accession>
<dbReference type="Pfam" id="PF08706">
    <property type="entry name" value="D5_N"/>
    <property type="match status" value="1"/>
</dbReference>
<evidence type="ECO:0000256" key="1">
    <source>
        <dbReference type="SAM" id="MobiDB-lite"/>
    </source>
</evidence>
<protein>
    <recommendedName>
        <fullName evidence="6">SF3 helicase domain-containing protein</fullName>
    </recommendedName>
</protein>
<gene>
    <name evidence="4" type="ORF">HK097_003747</name>
</gene>
<dbReference type="InterPro" id="IPR027417">
    <property type="entry name" value="P-loop_NTPase"/>
</dbReference>
<dbReference type="AlphaFoldDB" id="A0AAD5S419"/>
<organism evidence="4 5">
    <name type="scientific">Rhizophlyctis rosea</name>
    <dbReference type="NCBI Taxonomy" id="64517"/>
    <lineage>
        <taxon>Eukaryota</taxon>
        <taxon>Fungi</taxon>
        <taxon>Fungi incertae sedis</taxon>
        <taxon>Chytridiomycota</taxon>
        <taxon>Chytridiomycota incertae sedis</taxon>
        <taxon>Chytridiomycetes</taxon>
        <taxon>Rhizophlyctidales</taxon>
        <taxon>Rhizophlyctidaceae</taxon>
        <taxon>Rhizophlyctis</taxon>
    </lineage>
</organism>
<dbReference type="Pfam" id="PF19263">
    <property type="entry name" value="DUF5906"/>
    <property type="match status" value="1"/>
</dbReference>
<evidence type="ECO:0000259" key="3">
    <source>
        <dbReference type="Pfam" id="PF19263"/>
    </source>
</evidence>
<keyword evidence="5" id="KW-1185">Reference proteome</keyword>
<dbReference type="InterPro" id="IPR045455">
    <property type="entry name" value="NrS-1_pol-like_helicase"/>
</dbReference>
<name>A0AAD5S419_9FUNG</name>
<comment type="caution">
    <text evidence="4">The sequence shown here is derived from an EMBL/GenBank/DDBJ whole genome shotgun (WGS) entry which is preliminary data.</text>
</comment>
<proteinExistence type="predicted"/>
<feature type="domain" description="Bacteriophage/plasmid primase P4 C-terminal" evidence="2">
    <location>
        <begin position="386"/>
        <end position="473"/>
    </location>
</feature>
<feature type="region of interest" description="Disordered" evidence="1">
    <location>
        <begin position="1"/>
        <end position="26"/>
    </location>
</feature>
<sequence length="796" mass="91175">MGNPAATATEGVSAPTNADENNLRYPNAADRDYPMLKLEFVSDKGLADLINSPMLLDEHRAQFKALMKRRVGKNTYKTEYNYGKKAAKVMGRLYGNGACLQGIKSRSEPHRQFLCGSEYHDIDQVNSAPTLFLHLLAKNNLVSPELEKYVADRATCLSRWNMKKRDFLATLNRQQPPAGPADVKAIHSVIYEKLYPILRPQYPEIVKKVKASREIEKKANPTSSFLSTVLQTLENTTLLSMHDFFEEQGWCPDVLMFDGLQVRRQSPEGNMPEEVLRRCETYVKERTGVTIHLAEKPMEVPQSFLDQYGLTLPAVDEAVPVVGDKPFDVVRDTMLAAAREMKVCKDRDGNLYRFANGLPYACTMWMSEAKAGESQKPVSIMEWMQDVLMDLPAASANPRVMDDVCKVLTQNRFTGFDFVKKDRHYFGFSNGILHLPTGKFTPAEEIKDEFCAHRYFDQPYTGATDTPLMDSLLQYQFPDADARMVGVIRFLYMMIGRTVLVRDNWQVMLYLQGESMTGKSVVVKICQHILSHFGTIADGFDIKHGLSDLFDKDLVTWDDLSKQIASIFPGDVFQSCVTNGPVPINRKHAQPFTCPRWYPPIVGAGNRPLPYDDNRGQTSRKTISFEFTRVLQRGDPNLLQKIMDSEVPNLICKGLGYYLEDLKDHGDQIIWEWCPEYFREQRDEMRENQNPWYRFIRNCERLIYNGEKATLLDDVRKAYKDFYGRDLSKNEAPASTFSQINADWVIEVVPYCKFCKERHRVDCCDRYSRTAKTTLTWIKCIELLPPPPKDDDEEDV</sequence>
<dbReference type="Proteomes" id="UP001212841">
    <property type="component" value="Unassembled WGS sequence"/>
</dbReference>
<evidence type="ECO:0000313" key="5">
    <source>
        <dbReference type="Proteomes" id="UP001212841"/>
    </source>
</evidence>
<evidence type="ECO:0008006" key="6">
    <source>
        <dbReference type="Google" id="ProtNLM"/>
    </source>
</evidence>
<dbReference type="EMBL" id="JADGJD010001905">
    <property type="protein sequence ID" value="KAJ3036742.1"/>
    <property type="molecule type" value="Genomic_DNA"/>
</dbReference>
<feature type="domain" description="NrS-1 polymerase-like helicase" evidence="3">
    <location>
        <begin position="511"/>
        <end position="613"/>
    </location>
</feature>
<evidence type="ECO:0000259" key="2">
    <source>
        <dbReference type="Pfam" id="PF08706"/>
    </source>
</evidence>
<dbReference type="Gene3D" id="3.40.50.300">
    <property type="entry name" value="P-loop containing nucleotide triphosphate hydrolases"/>
    <property type="match status" value="1"/>
</dbReference>
<dbReference type="SUPFAM" id="SSF52540">
    <property type="entry name" value="P-loop containing nucleoside triphosphate hydrolases"/>
    <property type="match status" value="1"/>
</dbReference>
<evidence type="ECO:0000313" key="4">
    <source>
        <dbReference type="EMBL" id="KAJ3036742.1"/>
    </source>
</evidence>
<dbReference type="InterPro" id="IPR014818">
    <property type="entry name" value="Phage/plasmid_primase_P4_C"/>
</dbReference>